<evidence type="ECO:0000313" key="3">
    <source>
        <dbReference type="Proteomes" id="UP001600888"/>
    </source>
</evidence>
<accession>A0ABR4EB06</accession>
<evidence type="ECO:0000256" key="1">
    <source>
        <dbReference type="SAM" id="MobiDB-lite"/>
    </source>
</evidence>
<reference evidence="2 3" key="1">
    <citation type="submission" date="2024-03" db="EMBL/GenBank/DDBJ databases">
        <title>A high-quality draft genome sequence of Diaporthe vaccinii, a causative agent of upright dieback and viscid rot disease in cranberry plants.</title>
        <authorList>
            <person name="Sarrasin M."/>
            <person name="Lang B.F."/>
            <person name="Burger G."/>
        </authorList>
    </citation>
    <scope>NUCLEOTIDE SEQUENCE [LARGE SCALE GENOMIC DNA]</scope>
    <source>
        <strain evidence="2 3">IS7</strain>
    </source>
</reference>
<evidence type="ECO:0000313" key="2">
    <source>
        <dbReference type="EMBL" id="KAL2279597.1"/>
    </source>
</evidence>
<feature type="compositionally biased region" description="Acidic residues" evidence="1">
    <location>
        <begin position="88"/>
        <end position="106"/>
    </location>
</feature>
<dbReference type="Proteomes" id="UP001600888">
    <property type="component" value="Unassembled WGS sequence"/>
</dbReference>
<sequence length="106" mass="11882">MRACYPSPFQGSLELLALHTNRPRPPPELPPSSQPPVPFPFLLFLLPPLSHLSNTRSNALRPPDTPILSNWNICTQPLNMSKRKARGEEEEELVSLPSGDEESEEE</sequence>
<comment type="caution">
    <text evidence="2">The sequence shown here is derived from an EMBL/GenBank/DDBJ whole genome shotgun (WGS) entry which is preliminary data.</text>
</comment>
<proteinExistence type="predicted"/>
<feature type="region of interest" description="Disordered" evidence="1">
    <location>
        <begin position="82"/>
        <end position="106"/>
    </location>
</feature>
<keyword evidence="3" id="KW-1185">Reference proteome</keyword>
<name>A0ABR4EB06_9PEZI</name>
<dbReference type="EMBL" id="JBAWTH010000074">
    <property type="protein sequence ID" value="KAL2279597.1"/>
    <property type="molecule type" value="Genomic_DNA"/>
</dbReference>
<protein>
    <submittedName>
        <fullName evidence="2">Uncharacterized protein</fullName>
    </submittedName>
</protein>
<gene>
    <name evidence="2" type="ORF">FJTKL_13288</name>
</gene>
<organism evidence="2 3">
    <name type="scientific">Diaporthe vaccinii</name>
    <dbReference type="NCBI Taxonomy" id="105482"/>
    <lineage>
        <taxon>Eukaryota</taxon>
        <taxon>Fungi</taxon>
        <taxon>Dikarya</taxon>
        <taxon>Ascomycota</taxon>
        <taxon>Pezizomycotina</taxon>
        <taxon>Sordariomycetes</taxon>
        <taxon>Sordariomycetidae</taxon>
        <taxon>Diaporthales</taxon>
        <taxon>Diaporthaceae</taxon>
        <taxon>Diaporthe</taxon>
        <taxon>Diaporthe eres species complex</taxon>
    </lineage>
</organism>